<proteinExistence type="predicted"/>
<reference evidence="2" key="1">
    <citation type="submission" date="2014-09" db="EMBL/GenBank/DDBJ databases">
        <authorList>
            <person name="Sharma Rahul"/>
            <person name="Thines Marco"/>
        </authorList>
    </citation>
    <scope>NUCLEOTIDE SEQUENCE [LARGE SCALE GENOMIC DNA]</scope>
</reference>
<protein>
    <submittedName>
        <fullName evidence="1">Uncharacterized protein</fullName>
    </submittedName>
</protein>
<accession>A0A0P1BMG7</accession>
<dbReference type="AlphaFoldDB" id="A0A0P1BMG7"/>
<dbReference type="EMBL" id="CCYA01000265">
    <property type="protein sequence ID" value="CEH17509.1"/>
    <property type="molecule type" value="Genomic_DNA"/>
</dbReference>
<dbReference type="Proteomes" id="UP000054845">
    <property type="component" value="Unassembled WGS sequence"/>
</dbReference>
<sequence>MPVSEASRELIDDAVAIATLRWRPYSTHTIQNRSMADAQTVLFGSSERTSEHVVSIEPVTVVSSE</sequence>
<evidence type="ECO:0000313" key="1">
    <source>
        <dbReference type="EMBL" id="CEH17509.1"/>
    </source>
</evidence>
<evidence type="ECO:0000313" key="2">
    <source>
        <dbReference type="Proteomes" id="UP000054845"/>
    </source>
</evidence>
<keyword evidence="2" id="KW-1185">Reference proteome</keyword>
<name>A0A0P1BMG7_9BASI</name>
<organism evidence="1 2">
    <name type="scientific">Ceraceosorus bombacis</name>
    <dbReference type="NCBI Taxonomy" id="401625"/>
    <lineage>
        <taxon>Eukaryota</taxon>
        <taxon>Fungi</taxon>
        <taxon>Dikarya</taxon>
        <taxon>Basidiomycota</taxon>
        <taxon>Ustilaginomycotina</taxon>
        <taxon>Exobasidiomycetes</taxon>
        <taxon>Ceraceosorales</taxon>
        <taxon>Ceraceosoraceae</taxon>
        <taxon>Ceraceosorus</taxon>
    </lineage>
</organism>